<dbReference type="PANTHER" id="PTHR42929:SF5">
    <property type="entry name" value="ABC TRANSPORTER PERMEASE PROTEIN"/>
    <property type="match status" value="1"/>
</dbReference>
<dbReference type="InterPro" id="IPR000515">
    <property type="entry name" value="MetI-like"/>
</dbReference>
<dbReference type="GO" id="GO:0005886">
    <property type="term" value="C:plasma membrane"/>
    <property type="evidence" value="ECO:0007669"/>
    <property type="project" value="UniProtKB-SubCell"/>
</dbReference>
<feature type="transmembrane region" description="Helical" evidence="8">
    <location>
        <begin position="271"/>
        <end position="290"/>
    </location>
</feature>
<evidence type="ECO:0000256" key="7">
    <source>
        <dbReference type="ARBA" id="ARBA00023136"/>
    </source>
</evidence>
<evidence type="ECO:0000256" key="5">
    <source>
        <dbReference type="ARBA" id="ARBA00022692"/>
    </source>
</evidence>
<feature type="transmembrane region" description="Helical" evidence="8">
    <location>
        <begin position="117"/>
        <end position="140"/>
    </location>
</feature>
<dbReference type="Gene3D" id="1.10.3720.10">
    <property type="entry name" value="MetI-like"/>
    <property type="match status" value="1"/>
</dbReference>
<evidence type="ECO:0000259" key="9">
    <source>
        <dbReference type="PROSITE" id="PS50928"/>
    </source>
</evidence>
<comment type="similarity">
    <text evidence="2">Belongs to the binding-protein-dependent transport system permease family. CysTW subfamily.</text>
</comment>
<evidence type="ECO:0000256" key="4">
    <source>
        <dbReference type="ARBA" id="ARBA00022475"/>
    </source>
</evidence>
<evidence type="ECO:0000256" key="8">
    <source>
        <dbReference type="RuleBase" id="RU363032"/>
    </source>
</evidence>
<name>A0A1L5PHF2_RHIET</name>
<keyword evidence="5 8" id="KW-0812">Transmembrane</keyword>
<keyword evidence="6 8" id="KW-1133">Transmembrane helix</keyword>
<dbReference type="EMBL" id="CP017244">
    <property type="protein sequence ID" value="APO79505.1"/>
    <property type="molecule type" value="Genomic_DNA"/>
</dbReference>
<keyword evidence="4" id="KW-1003">Cell membrane</keyword>
<organism evidence="10 11">
    <name type="scientific">Rhizobium etli 8C-3</name>
    <dbReference type="NCBI Taxonomy" id="538025"/>
    <lineage>
        <taxon>Bacteria</taxon>
        <taxon>Pseudomonadati</taxon>
        <taxon>Pseudomonadota</taxon>
        <taxon>Alphaproteobacteria</taxon>
        <taxon>Hyphomicrobiales</taxon>
        <taxon>Rhizobiaceae</taxon>
        <taxon>Rhizobium/Agrobacterium group</taxon>
        <taxon>Rhizobium</taxon>
    </lineage>
</organism>
<evidence type="ECO:0000256" key="2">
    <source>
        <dbReference type="ARBA" id="ARBA00007069"/>
    </source>
</evidence>
<evidence type="ECO:0000256" key="6">
    <source>
        <dbReference type="ARBA" id="ARBA00022989"/>
    </source>
</evidence>
<feature type="transmembrane region" description="Helical" evidence="8">
    <location>
        <begin position="213"/>
        <end position="242"/>
    </location>
</feature>
<feature type="domain" description="ABC transmembrane type-1" evidence="9">
    <location>
        <begin position="84"/>
        <end position="290"/>
    </location>
</feature>
<gene>
    <name evidence="10" type="ORF">AM571_PC01774</name>
</gene>
<protein>
    <submittedName>
        <fullName evidence="10">Spermidine/putrescine ABC transporter permease protein</fullName>
    </submittedName>
</protein>
<sequence length="304" mass="32230">MIMDTSAAPKSGSLTRWPLLRAATPAGRYGPSLTLVLLMPLIVLFSIGFLYPIGRLVIMSFGDAAPGLVQYRRILATPLYLGVLSRTISTAAIVTVLSLTLGYPVALAMARARGRAALVIAAAVLIPLWTSVLVRSYAWIVLLQRSGLVNAFLVDSGLTAAPLKLLYTDGAVILAMTHVLMPFMILPVTNALRSIPPDYARAARSLGAGSFATFMRIVLPLSLPGVFAGCVMCFILAIGFYITPALVGGPEAMTMATLIAQQTTVVLDWPFAAALSTILLLVTLTCVVVFRRALSVSKGIHSVT</sequence>
<dbReference type="PROSITE" id="PS50928">
    <property type="entry name" value="ABC_TM1"/>
    <property type="match status" value="1"/>
</dbReference>
<geneLocation type="plasmid" evidence="11">
    <name>prsp8c3c</name>
</geneLocation>
<proteinExistence type="inferred from homology"/>
<dbReference type="Pfam" id="PF00528">
    <property type="entry name" value="BPD_transp_1"/>
    <property type="match status" value="1"/>
</dbReference>
<keyword evidence="7 8" id="KW-0472">Membrane</keyword>
<evidence type="ECO:0000256" key="3">
    <source>
        <dbReference type="ARBA" id="ARBA00022448"/>
    </source>
</evidence>
<dbReference type="SUPFAM" id="SSF161098">
    <property type="entry name" value="MetI-like"/>
    <property type="match status" value="1"/>
</dbReference>
<keyword evidence="10" id="KW-0614">Plasmid</keyword>
<dbReference type="InterPro" id="IPR035906">
    <property type="entry name" value="MetI-like_sf"/>
</dbReference>
<evidence type="ECO:0000313" key="11">
    <source>
        <dbReference type="Proteomes" id="UP000185109"/>
    </source>
</evidence>
<feature type="transmembrane region" description="Helical" evidence="8">
    <location>
        <begin position="88"/>
        <end position="110"/>
    </location>
</feature>
<evidence type="ECO:0000313" key="10">
    <source>
        <dbReference type="EMBL" id="APO79505.1"/>
    </source>
</evidence>
<feature type="transmembrane region" description="Helical" evidence="8">
    <location>
        <begin position="33"/>
        <end position="53"/>
    </location>
</feature>
<comment type="subcellular location">
    <subcellularLocation>
        <location evidence="1 8">Cell membrane</location>
        <topology evidence="1 8">Multi-pass membrane protein</topology>
    </subcellularLocation>
</comment>
<accession>A0A1L5PHF2</accession>
<dbReference type="AlphaFoldDB" id="A0A1L5PHF2"/>
<dbReference type="Proteomes" id="UP000185109">
    <property type="component" value="Plasmid pRsp8C3c"/>
</dbReference>
<dbReference type="GO" id="GO:0055085">
    <property type="term" value="P:transmembrane transport"/>
    <property type="evidence" value="ECO:0007669"/>
    <property type="project" value="InterPro"/>
</dbReference>
<keyword evidence="3 8" id="KW-0813">Transport</keyword>
<dbReference type="PANTHER" id="PTHR42929">
    <property type="entry name" value="INNER MEMBRANE ABC TRANSPORTER PERMEASE PROTEIN YDCU-RELATED-RELATED"/>
    <property type="match status" value="1"/>
</dbReference>
<dbReference type="CDD" id="cd06261">
    <property type="entry name" value="TM_PBP2"/>
    <property type="match status" value="1"/>
</dbReference>
<feature type="transmembrane region" description="Helical" evidence="8">
    <location>
        <begin position="171"/>
        <end position="192"/>
    </location>
</feature>
<evidence type="ECO:0000256" key="1">
    <source>
        <dbReference type="ARBA" id="ARBA00004651"/>
    </source>
</evidence>
<reference evidence="10 11" key="1">
    <citation type="submission" date="2016-09" db="EMBL/GenBank/DDBJ databases">
        <title>The complete genome sequences of Rhizobium gallicum, symbiovars gallicum and phaseoli, symbionts associated to common bean (Phaseolus vulgaris).</title>
        <authorList>
            <person name="Bustos P."/>
            <person name="Santamaria R.I."/>
            <person name="Perez-Carrascal O.M."/>
            <person name="Juarez S."/>
            <person name="Lozano L."/>
            <person name="Martinez-Flores I."/>
            <person name="Martinez-Romero E."/>
            <person name="Cevallos M."/>
            <person name="Romero D."/>
            <person name="Davila G."/>
            <person name="Gonzalez V."/>
        </authorList>
    </citation>
    <scope>NUCLEOTIDE SEQUENCE [LARGE SCALE GENOMIC DNA]</scope>
    <source>
        <strain evidence="10 11">8C-3</strain>
        <plasmid evidence="11">Plasmid prsp8c3c</plasmid>
    </source>
</reference>